<evidence type="ECO:0008006" key="5">
    <source>
        <dbReference type="Google" id="ProtNLM"/>
    </source>
</evidence>
<sequence length="184" mass="20771">MQTLLLIEATATTSSQSFVEFSFNDKKCRDMPKVTKMNLIQCCSLPEIFSSELKEKCVSDCSDPNYSSNPWCCMTTCLMEESTIGTNGTIDKGKIIALFKALFLNVNNQKIAETAVEKCYDKSTTTTDPQTEECDFPKYATILSCITNEIFYACPYTVNNTICIQIKNFLRNCPSKRNDLFNVQ</sequence>
<keyword evidence="2" id="KW-0964">Secreted</keyword>
<keyword evidence="4" id="KW-1185">Reference proteome</keyword>
<name>A0A9J6CD82_POLVA</name>
<evidence type="ECO:0000256" key="2">
    <source>
        <dbReference type="ARBA" id="ARBA00022525"/>
    </source>
</evidence>
<dbReference type="EMBL" id="JADBJN010000001">
    <property type="protein sequence ID" value="KAG5679590.1"/>
    <property type="molecule type" value="Genomic_DNA"/>
</dbReference>
<comment type="subcellular location">
    <subcellularLocation>
        <location evidence="1">Secreted</location>
    </subcellularLocation>
</comment>
<dbReference type="GO" id="GO:0005549">
    <property type="term" value="F:odorant binding"/>
    <property type="evidence" value="ECO:0007669"/>
    <property type="project" value="InterPro"/>
</dbReference>
<organism evidence="3 4">
    <name type="scientific">Polypedilum vanderplanki</name>
    <name type="common">Sleeping chironomid midge</name>
    <dbReference type="NCBI Taxonomy" id="319348"/>
    <lineage>
        <taxon>Eukaryota</taxon>
        <taxon>Metazoa</taxon>
        <taxon>Ecdysozoa</taxon>
        <taxon>Arthropoda</taxon>
        <taxon>Hexapoda</taxon>
        <taxon>Insecta</taxon>
        <taxon>Pterygota</taxon>
        <taxon>Neoptera</taxon>
        <taxon>Endopterygota</taxon>
        <taxon>Diptera</taxon>
        <taxon>Nematocera</taxon>
        <taxon>Chironomoidea</taxon>
        <taxon>Chironomidae</taxon>
        <taxon>Chironominae</taxon>
        <taxon>Polypedilum</taxon>
        <taxon>Polypedilum</taxon>
    </lineage>
</organism>
<dbReference type="InterPro" id="IPR036728">
    <property type="entry name" value="PBP_GOBP_sf"/>
</dbReference>
<dbReference type="GO" id="GO:0005576">
    <property type="term" value="C:extracellular region"/>
    <property type="evidence" value="ECO:0007669"/>
    <property type="project" value="UniProtKB-SubCell"/>
</dbReference>
<gene>
    <name evidence="3" type="ORF">PVAND_009150</name>
</gene>
<evidence type="ECO:0000313" key="4">
    <source>
        <dbReference type="Proteomes" id="UP001107558"/>
    </source>
</evidence>
<dbReference type="AlphaFoldDB" id="A0A9J6CD82"/>
<evidence type="ECO:0000313" key="3">
    <source>
        <dbReference type="EMBL" id="KAG5679590.1"/>
    </source>
</evidence>
<dbReference type="OrthoDB" id="7962367at2759"/>
<dbReference type="SUPFAM" id="SSF47565">
    <property type="entry name" value="Insect pheromone/odorant-binding proteins"/>
    <property type="match status" value="1"/>
</dbReference>
<accession>A0A9J6CD82</accession>
<dbReference type="Proteomes" id="UP001107558">
    <property type="component" value="Chromosome 1"/>
</dbReference>
<proteinExistence type="predicted"/>
<comment type="caution">
    <text evidence="3">The sequence shown here is derived from an EMBL/GenBank/DDBJ whole genome shotgun (WGS) entry which is preliminary data.</text>
</comment>
<evidence type="ECO:0000256" key="1">
    <source>
        <dbReference type="ARBA" id="ARBA00004613"/>
    </source>
</evidence>
<dbReference type="Gene3D" id="1.10.238.270">
    <property type="match status" value="1"/>
</dbReference>
<protein>
    <recommendedName>
        <fullName evidence="5">Odorant binding protein</fullName>
    </recommendedName>
</protein>
<reference evidence="3" key="1">
    <citation type="submission" date="2021-03" db="EMBL/GenBank/DDBJ databases">
        <title>Chromosome level genome of the anhydrobiotic midge Polypedilum vanderplanki.</title>
        <authorList>
            <person name="Yoshida Y."/>
            <person name="Kikawada T."/>
            <person name="Gusev O."/>
        </authorList>
    </citation>
    <scope>NUCLEOTIDE SEQUENCE</scope>
    <source>
        <strain evidence="3">NIAS01</strain>
        <tissue evidence="3">Whole body or cell culture</tissue>
    </source>
</reference>